<name>A0A0A1PA54_RHIZD</name>
<evidence type="ECO:0000313" key="3">
    <source>
        <dbReference type="Proteomes" id="UP000242381"/>
    </source>
</evidence>
<proteinExistence type="predicted"/>
<sequence>MNIVIRGLPRPLYLYLVLLLYIHRIVADTLYSVIINSPSTDAAVVIDGQVYVLSPSGKSSIIFQAKAPSEKPYYYAKLKKGTKEIVERERFVRFPTARAWTFNEFYNRNWNAKKVLNFETVEGIAKSHNRRDDRDLHISGQIPTIHIQADPASLISMHKQYLDDVTVIANVTHISATKVKHFMNVEFGISGRTSRYFNKFPYKIKIPKEDYSLSGFRHFKLRSVANDPSYMREYITANMLHAVNQPTTRASYVRLFMNEQPIGLYLLVEKYDSTWLANEFDSKRNGQYKNGITYEGHGGRTEHNRADFSFKGDDPRVFEESSFEIAEGPKDGKKDFGELVEFTRFIRDQHYLQRSTNSVAKARARYEWEKRLDVEGFLTNMAMEFLLGFADGYTENTNNFYLYKDPERGKFVYIPWDYDYTLGNGPFDMDAMLVGDYMKFGRMSSLPLTSAILQVPEYRQLLEHHIDLIARNLLNTTTLFPIIDSIAEFIYDDVLWDQKLPRIGKGPSYIAGGLHAFLEGKIDQDASLPFCTSFSVAADFLIRVNHHVDFRLAIEGHTGYKSLLGVKEWFKRKLTNYYNRVDYMPGVLRQLIHI</sequence>
<reference evidence="2 3" key="1">
    <citation type="journal article" date="2016" name="Proc. Natl. Acad. Sci. U.S.A.">
        <title>Lipid metabolic changes in an early divergent fungus govern the establishment of a mutualistic symbiosis with endobacteria.</title>
        <authorList>
            <person name="Lastovetsky O.A."/>
            <person name="Gaspar M.L."/>
            <person name="Mondo S.J."/>
            <person name="LaButti K.M."/>
            <person name="Sandor L."/>
            <person name="Grigoriev I.V."/>
            <person name="Henry S.A."/>
            <person name="Pawlowska T.E."/>
        </authorList>
    </citation>
    <scope>NUCLEOTIDE SEQUENCE [LARGE SCALE GENOMIC DNA]</scope>
    <source>
        <strain evidence="2 3">ATCC 11559</strain>
    </source>
</reference>
<dbReference type="PANTHER" id="PTHR40050">
    <property type="entry name" value="INNER SPORE COAT PROTEIN H"/>
    <property type="match status" value="1"/>
</dbReference>
<keyword evidence="1" id="KW-1133">Transmembrane helix</keyword>
<dbReference type="VEuPathDB" id="FungiDB:BCV72DRAFT_250642"/>
<protein>
    <submittedName>
        <fullName evidence="2">Coth-domain-containing protein</fullName>
    </submittedName>
</protein>
<organism evidence="2 3">
    <name type="scientific">Rhizopus microsporus</name>
    <dbReference type="NCBI Taxonomy" id="58291"/>
    <lineage>
        <taxon>Eukaryota</taxon>
        <taxon>Fungi</taxon>
        <taxon>Fungi incertae sedis</taxon>
        <taxon>Mucoromycota</taxon>
        <taxon>Mucoromycotina</taxon>
        <taxon>Mucoromycetes</taxon>
        <taxon>Mucorales</taxon>
        <taxon>Mucorineae</taxon>
        <taxon>Rhizopodaceae</taxon>
        <taxon>Rhizopus</taxon>
    </lineage>
</organism>
<dbReference type="OMA" id="FITTEML"/>
<keyword evidence="1" id="KW-0472">Membrane</keyword>
<dbReference type="AlphaFoldDB" id="A0A0A1PA54"/>
<evidence type="ECO:0000256" key="1">
    <source>
        <dbReference type="SAM" id="Phobius"/>
    </source>
</evidence>
<dbReference type="EMBL" id="KV921269">
    <property type="protein sequence ID" value="ORE22220.1"/>
    <property type="molecule type" value="Genomic_DNA"/>
</dbReference>
<dbReference type="Pfam" id="PF08757">
    <property type="entry name" value="CotH"/>
    <property type="match status" value="1"/>
</dbReference>
<evidence type="ECO:0000313" key="2">
    <source>
        <dbReference type="EMBL" id="ORE22220.1"/>
    </source>
</evidence>
<keyword evidence="1" id="KW-0812">Transmembrane</keyword>
<feature type="transmembrane region" description="Helical" evidence="1">
    <location>
        <begin position="12"/>
        <end position="34"/>
    </location>
</feature>
<gene>
    <name evidence="2" type="ORF">BCV71DRAFT_193462</name>
</gene>
<dbReference type="Proteomes" id="UP000242381">
    <property type="component" value="Unassembled WGS sequence"/>
</dbReference>
<accession>A0A0A1PA54</accession>
<dbReference type="PANTHER" id="PTHR40050:SF1">
    <property type="entry name" value="INNER SPORE COAT PROTEIN H"/>
    <property type="match status" value="1"/>
</dbReference>
<dbReference type="InterPro" id="IPR014867">
    <property type="entry name" value="Spore_coat_CotH_CotH2/3/7"/>
</dbReference>